<dbReference type="Proteomes" id="UP000018769">
    <property type="component" value="Chromosome I"/>
</dbReference>
<feature type="repeat" description="ANK" evidence="3">
    <location>
        <begin position="194"/>
        <end position="226"/>
    </location>
</feature>
<feature type="repeat" description="ANK" evidence="3">
    <location>
        <begin position="293"/>
        <end position="325"/>
    </location>
</feature>
<dbReference type="Pfam" id="PF13857">
    <property type="entry name" value="Ank_5"/>
    <property type="match status" value="2"/>
</dbReference>
<dbReference type="Pfam" id="PF12796">
    <property type="entry name" value="Ank_2"/>
    <property type="match status" value="1"/>
</dbReference>
<dbReference type="PANTHER" id="PTHR24171">
    <property type="entry name" value="ANKYRIN REPEAT DOMAIN-CONTAINING PROTEIN 39-RELATED"/>
    <property type="match status" value="1"/>
</dbReference>
<feature type="repeat" description="ANK" evidence="3">
    <location>
        <begin position="326"/>
        <end position="358"/>
    </location>
</feature>
<dbReference type="eggNOG" id="COG0666">
    <property type="taxonomic scope" value="Bacteria"/>
</dbReference>
<evidence type="ECO:0000313" key="5">
    <source>
        <dbReference type="Proteomes" id="UP000018769"/>
    </source>
</evidence>
<dbReference type="AlphaFoldDB" id="V6DKH2"/>
<reference evidence="4 5" key="1">
    <citation type="journal article" date="2015" name="Biol. Direct">
        <title>Babela massiliensis, a representative of a widespread bacterial phylum with unusual adaptations to parasitism in amoebae.</title>
        <authorList>
            <person name="Pagnier I."/>
            <person name="Yutin N."/>
            <person name="Croce O."/>
            <person name="Makarova K.S."/>
            <person name="Wolf Y.I."/>
            <person name="Benamar S."/>
            <person name="Raoult D."/>
            <person name="Koonin E.V."/>
            <person name="La Scola B."/>
        </authorList>
    </citation>
    <scope>NUCLEOTIDE SEQUENCE [LARGE SCALE GENOMIC DNA]</scope>
    <source>
        <strain evidence="5">BABL1</strain>
    </source>
</reference>
<dbReference type="KEGG" id="dpb:BABL1_gene_717"/>
<keyword evidence="5" id="KW-1185">Reference proteome</keyword>
<dbReference type="SUPFAM" id="SSF48403">
    <property type="entry name" value="Ankyrin repeat"/>
    <property type="match status" value="1"/>
</dbReference>
<dbReference type="Pfam" id="PF00023">
    <property type="entry name" value="Ank"/>
    <property type="match status" value="1"/>
</dbReference>
<dbReference type="PROSITE" id="PS50297">
    <property type="entry name" value="ANK_REP_REGION"/>
    <property type="match status" value="5"/>
</dbReference>
<dbReference type="PROSITE" id="PS50088">
    <property type="entry name" value="ANK_REPEAT"/>
    <property type="match status" value="6"/>
</dbReference>
<evidence type="ECO:0000313" key="4">
    <source>
        <dbReference type="EMBL" id="CDK31006.1"/>
    </source>
</evidence>
<dbReference type="InterPro" id="IPR036770">
    <property type="entry name" value="Ankyrin_rpt-contain_sf"/>
</dbReference>
<dbReference type="HOGENOM" id="CLU_000134_57_1_7"/>
<feature type="repeat" description="ANK" evidence="3">
    <location>
        <begin position="227"/>
        <end position="259"/>
    </location>
</feature>
<gene>
    <name evidence="4" type="primary">ankX_22</name>
    <name evidence="4" type="ORF">BABL1_gene_717</name>
</gene>
<organism evidence="4 5">
    <name type="scientific">Candidatus Babela massiliensis</name>
    <dbReference type="NCBI Taxonomy" id="673862"/>
    <lineage>
        <taxon>Bacteria</taxon>
        <taxon>Candidatus Babelota</taxon>
        <taxon>Candidatus Babeliae</taxon>
        <taxon>Candidatus Babeliales</taxon>
        <taxon>Candidatus Babeliaceae</taxon>
        <taxon>Candidatus Babela</taxon>
    </lineage>
</organism>
<dbReference type="EMBL" id="HG793133">
    <property type="protein sequence ID" value="CDK31006.1"/>
    <property type="molecule type" value="Genomic_DNA"/>
</dbReference>
<evidence type="ECO:0000256" key="1">
    <source>
        <dbReference type="ARBA" id="ARBA00022737"/>
    </source>
</evidence>
<evidence type="ECO:0000256" key="2">
    <source>
        <dbReference type="ARBA" id="ARBA00023043"/>
    </source>
</evidence>
<feature type="repeat" description="ANK" evidence="3">
    <location>
        <begin position="391"/>
        <end position="423"/>
    </location>
</feature>
<dbReference type="RefSeq" id="WP_023792983.1">
    <property type="nucleotide sequence ID" value="NC_023003.1"/>
</dbReference>
<dbReference type="PATRIC" id="fig|673862.3.peg.897"/>
<dbReference type="PANTHER" id="PTHR24171:SF9">
    <property type="entry name" value="ANKYRIN REPEAT DOMAIN-CONTAINING PROTEIN 39"/>
    <property type="match status" value="1"/>
</dbReference>
<dbReference type="STRING" id="673862.BABL1_gene_717"/>
<keyword evidence="2 3" id="KW-0040">ANK repeat</keyword>
<sequence length="475" mass="54157">MKIKYLITLIISIFLNSNINPMEMYQNSYENPNKTLSIKDLPFELIIIFFGFTIQDHFNDQEDIFNITEDNINSHIKSIVFKVTIRATCQKFYNAFKTYQEKYLINELSVYRKKRFVYLIDKIKFNINKINSQEHFNQELIDLKLTTLLDEIDVPKTLSQVIYQDTILNLKSRLKKEVIELIKLGANPNTKDKEGSTTLMQAIYLEDISIIEVLIALGANVNSQNNYNNNALRIASYYNYANIVNLLLAKGADINIKDINNSTALMAAVKLGQYDTVKLLLEQGANVNTQDSNQDTALILAAWCRHNNIGELLLEYKANVNTRDKTGNTPLILATRKSCSGLIKSLLEKGADINAQNDYGDSALIYAYKICPDIVNLLLDKGANINIQNNEGYTPLMYIIINNNLDIFKLLLTRGANILLKNNEGETALDIAKKRHQEILNNIKKSNNQYIVKILLNEINIVIKSIEDQINEINN</sequence>
<dbReference type="OrthoDB" id="305513at2"/>
<evidence type="ECO:0000256" key="3">
    <source>
        <dbReference type="PROSITE-ProRule" id="PRU00023"/>
    </source>
</evidence>
<proteinExistence type="predicted"/>
<dbReference type="SMART" id="SM00248">
    <property type="entry name" value="ANK"/>
    <property type="match status" value="8"/>
</dbReference>
<dbReference type="Gene3D" id="1.25.40.20">
    <property type="entry name" value="Ankyrin repeat-containing domain"/>
    <property type="match status" value="3"/>
</dbReference>
<feature type="repeat" description="ANK" evidence="3">
    <location>
        <begin position="260"/>
        <end position="292"/>
    </location>
</feature>
<protein>
    <submittedName>
        <fullName evidence="4">Ankyrin repeats containing protein</fullName>
    </submittedName>
</protein>
<name>V6DKH2_9BACT</name>
<dbReference type="InterPro" id="IPR002110">
    <property type="entry name" value="Ankyrin_rpt"/>
</dbReference>
<keyword evidence="1" id="KW-0677">Repeat</keyword>
<accession>V6DKH2</accession>